<feature type="domain" description="Glucose receptor Git3-like N-terminal" evidence="6">
    <location>
        <begin position="24"/>
        <end position="208"/>
    </location>
</feature>
<keyword evidence="4 5" id="KW-0472">Membrane</keyword>
<keyword evidence="8" id="KW-1185">Reference proteome</keyword>
<keyword evidence="2 5" id="KW-0812">Transmembrane</keyword>
<keyword evidence="3 5" id="KW-1133">Transmembrane helix</keyword>
<organism evidence="7 8">
    <name type="scientific">Sarocladium strictum</name>
    <name type="common">Black bundle disease fungus</name>
    <name type="synonym">Acremonium strictum</name>
    <dbReference type="NCBI Taxonomy" id="5046"/>
    <lineage>
        <taxon>Eukaryota</taxon>
        <taxon>Fungi</taxon>
        <taxon>Dikarya</taxon>
        <taxon>Ascomycota</taxon>
        <taxon>Pezizomycotina</taxon>
        <taxon>Sordariomycetes</taxon>
        <taxon>Hypocreomycetidae</taxon>
        <taxon>Hypocreales</taxon>
        <taxon>Sarocladiaceae</taxon>
        <taxon>Sarocladium</taxon>
    </lineage>
</organism>
<proteinExistence type="predicted"/>
<gene>
    <name evidence="7" type="ORF">NLU13_3464</name>
</gene>
<name>A0AA39GMS8_SARSR</name>
<dbReference type="AlphaFoldDB" id="A0AA39GMS8"/>
<protein>
    <recommendedName>
        <fullName evidence="6">Glucose receptor Git3-like N-terminal domain-containing protein</fullName>
    </recommendedName>
</protein>
<accession>A0AA39GMS8</accession>
<dbReference type="GO" id="GO:0005886">
    <property type="term" value="C:plasma membrane"/>
    <property type="evidence" value="ECO:0007669"/>
    <property type="project" value="TreeGrafter"/>
</dbReference>
<feature type="transmembrane region" description="Helical" evidence="5">
    <location>
        <begin position="138"/>
        <end position="166"/>
    </location>
</feature>
<evidence type="ECO:0000313" key="8">
    <source>
        <dbReference type="Proteomes" id="UP001175261"/>
    </source>
</evidence>
<dbReference type="InterPro" id="IPR023041">
    <property type="entry name" value="Glucose_rcpt_Git3-like_N"/>
</dbReference>
<dbReference type="PANTHER" id="PTHR23112">
    <property type="entry name" value="G PROTEIN-COUPLED RECEPTOR 157-RELATED"/>
    <property type="match status" value="1"/>
</dbReference>
<dbReference type="PANTHER" id="PTHR23112:SF0">
    <property type="entry name" value="TRANSMEMBRANE PROTEIN 116"/>
    <property type="match status" value="1"/>
</dbReference>
<sequence>MGWITSQAAAEMAESDPIDYIIAIPAFVGSLLSFLGSAIAFWFQIARPPQRHFRHSLIVNLLVADLVYGLGNTISGAIFLANGRTPSPLNEPSVMCRVSGWFSQSNGQAVDFNILIISIALLLSVAKNHAVTDLDMKWQVCLCVAAWIPGFITGTIGLATGSYRYGRGNWCWIRSTRLDLRYALSYGWRIGIFFITIGIYTYIFIKLKIVSKGLRGLSTSTVTNTLHDDPDAVPSDSDNDTQKILVAHTVSVSVSHELHSMTEGSDDRMGKLNCYPYEVTTQSTASFYRTTANDDSVFEQSSMPATPSVKKMLLLMNGYPMAYIILWIPGIANMLVESVGTSPRWLSSLQACTQYIGLANALTYGMSEQMRRGVWEKLKDTGRSG</sequence>
<evidence type="ECO:0000256" key="5">
    <source>
        <dbReference type="SAM" id="Phobius"/>
    </source>
</evidence>
<feature type="transmembrane region" description="Helical" evidence="5">
    <location>
        <begin position="20"/>
        <end position="45"/>
    </location>
</feature>
<reference evidence="7" key="1">
    <citation type="submission" date="2022-10" db="EMBL/GenBank/DDBJ databases">
        <title>Determination and structural analysis of whole genome sequence of Sarocladium strictum F4-1.</title>
        <authorList>
            <person name="Hu L."/>
            <person name="Jiang Y."/>
        </authorList>
    </citation>
    <scope>NUCLEOTIDE SEQUENCE</scope>
    <source>
        <strain evidence="7">F4-1</strain>
    </source>
</reference>
<dbReference type="Pfam" id="PF11710">
    <property type="entry name" value="Git3"/>
    <property type="match status" value="1"/>
</dbReference>
<feature type="transmembrane region" description="Helical" evidence="5">
    <location>
        <begin position="313"/>
        <end position="336"/>
    </location>
</feature>
<dbReference type="Gene3D" id="1.20.1070.10">
    <property type="entry name" value="Rhodopsin 7-helix transmembrane proteins"/>
    <property type="match status" value="1"/>
</dbReference>
<dbReference type="Proteomes" id="UP001175261">
    <property type="component" value="Unassembled WGS sequence"/>
</dbReference>
<feature type="transmembrane region" description="Helical" evidence="5">
    <location>
        <begin position="57"/>
        <end position="81"/>
    </location>
</feature>
<dbReference type="GO" id="GO:0004930">
    <property type="term" value="F:G protein-coupled receptor activity"/>
    <property type="evidence" value="ECO:0007669"/>
    <property type="project" value="TreeGrafter"/>
</dbReference>
<evidence type="ECO:0000256" key="1">
    <source>
        <dbReference type="ARBA" id="ARBA00004141"/>
    </source>
</evidence>
<dbReference type="EMBL" id="JAPDFR010000002">
    <property type="protein sequence ID" value="KAK0389891.1"/>
    <property type="molecule type" value="Genomic_DNA"/>
</dbReference>
<evidence type="ECO:0000259" key="6">
    <source>
        <dbReference type="Pfam" id="PF11710"/>
    </source>
</evidence>
<evidence type="ECO:0000256" key="2">
    <source>
        <dbReference type="ARBA" id="ARBA00022692"/>
    </source>
</evidence>
<feature type="transmembrane region" description="Helical" evidence="5">
    <location>
        <begin position="109"/>
        <end position="126"/>
    </location>
</feature>
<evidence type="ECO:0000313" key="7">
    <source>
        <dbReference type="EMBL" id="KAK0389891.1"/>
    </source>
</evidence>
<dbReference type="GO" id="GO:0007189">
    <property type="term" value="P:adenylate cyclase-activating G protein-coupled receptor signaling pathway"/>
    <property type="evidence" value="ECO:0007669"/>
    <property type="project" value="TreeGrafter"/>
</dbReference>
<comment type="subcellular location">
    <subcellularLocation>
        <location evidence="1">Membrane</location>
        <topology evidence="1">Multi-pass membrane protein</topology>
    </subcellularLocation>
</comment>
<comment type="caution">
    <text evidence="7">The sequence shown here is derived from an EMBL/GenBank/DDBJ whole genome shotgun (WGS) entry which is preliminary data.</text>
</comment>
<dbReference type="SUPFAM" id="SSF81321">
    <property type="entry name" value="Family A G protein-coupled receptor-like"/>
    <property type="match status" value="1"/>
</dbReference>
<feature type="transmembrane region" description="Helical" evidence="5">
    <location>
        <begin position="186"/>
        <end position="205"/>
    </location>
</feature>
<evidence type="ECO:0000256" key="4">
    <source>
        <dbReference type="ARBA" id="ARBA00023136"/>
    </source>
</evidence>
<evidence type="ECO:0000256" key="3">
    <source>
        <dbReference type="ARBA" id="ARBA00022989"/>
    </source>
</evidence>